<evidence type="ECO:0000256" key="4">
    <source>
        <dbReference type="SAM" id="MobiDB-lite"/>
    </source>
</evidence>
<evidence type="ECO:0000256" key="1">
    <source>
        <dbReference type="ARBA" id="ARBA00022737"/>
    </source>
</evidence>
<dbReference type="AlphaFoldDB" id="A0A7S2Y275"/>
<evidence type="ECO:0000313" key="5">
    <source>
        <dbReference type="EMBL" id="CAD9940058.1"/>
    </source>
</evidence>
<protein>
    <submittedName>
        <fullName evidence="5">Uncharacterized protein</fullName>
    </submittedName>
</protein>
<feature type="compositionally biased region" description="Polar residues" evidence="4">
    <location>
        <begin position="621"/>
        <end position="631"/>
    </location>
</feature>
<dbReference type="InterPro" id="IPR052420">
    <property type="entry name" value="Espin/Espin-like"/>
</dbReference>
<feature type="region of interest" description="Disordered" evidence="4">
    <location>
        <begin position="609"/>
        <end position="670"/>
    </location>
</feature>
<organism evidence="5">
    <name type="scientific">Entomoneis paludosa</name>
    <dbReference type="NCBI Taxonomy" id="265537"/>
    <lineage>
        <taxon>Eukaryota</taxon>
        <taxon>Sar</taxon>
        <taxon>Stramenopiles</taxon>
        <taxon>Ochrophyta</taxon>
        <taxon>Bacillariophyta</taxon>
        <taxon>Bacillariophyceae</taxon>
        <taxon>Bacillariophycidae</taxon>
        <taxon>Entomoneidaceae</taxon>
        <taxon>Entomoneis</taxon>
    </lineage>
</organism>
<feature type="compositionally biased region" description="Low complexity" evidence="4">
    <location>
        <begin position="635"/>
        <end position="649"/>
    </location>
</feature>
<name>A0A7S2Y275_9STRA</name>
<dbReference type="Pfam" id="PF12796">
    <property type="entry name" value="Ank_2"/>
    <property type="match status" value="2"/>
</dbReference>
<feature type="repeat" description="ANK" evidence="3">
    <location>
        <begin position="371"/>
        <end position="404"/>
    </location>
</feature>
<dbReference type="InterPro" id="IPR036770">
    <property type="entry name" value="Ankyrin_rpt-contain_sf"/>
</dbReference>
<dbReference type="PANTHER" id="PTHR24153:SF8">
    <property type="entry name" value="FORKED, ISOFORM F"/>
    <property type="match status" value="1"/>
</dbReference>
<keyword evidence="2 3" id="KW-0040">ANK repeat</keyword>
<dbReference type="PANTHER" id="PTHR24153">
    <property type="entry name" value="ESPIN"/>
    <property type="match status" value="1"/>
</dbReference>
<dbReference type="GO" id="GO:0051015">
    <property type="term" value="F:actin filament binding"/>
    <property type="evidence" value="ECO:0007669"/>
    <property type="project" value="TreeGrafter"/>
</dbReference>
<dbReference type="Gene3D" id="1.25.40.20">
    <property type="entry name" value="Ankyrin repeat-containing domain"/>
    <property type="match status" value="2"/>
</dbReference>
<dbReference type="PROSITE" id="PS50088">
    <property type="entry name" value="ANK_REPEAT"/>
    <property type="match status" value="1"/>
</dbReference>
<keyword evidence="1" id="KW-0677">Repeat</keyword>
<dbReference type="GO" id="GO:0051017">
    <property type="term" value="P:actin filament bundle assembly"/>
    <property type="evidence" value="ECO:0007669"/>
    <property type="project" value="TreeGrafter"/>
</dbReference>
<evidence type="ECO:0000256" key="3">
    <source>
        <dbReference type="PROSITE-ProRule" id="PRU00023"/>
    </source>
</evidence>
<feature type="region of interest" description="Disordered" evidence="4">
    <location>
        <begin position="1"/>
        <end position="51"/>
    </location>
</feature>
<accession>A0A7S2Y275</accession>
<sequence>MNCGPSQQTLDEPRPVHRDRSEFGENRSLGDTHSSSLVGHNHSLPSTYLDEPEADYDKGATGLYRCIEGKDWDGALSRLELAPIEAKTWVSRREHGKEKVRWRLLPLHAVCIFRAPLALIEALIEVYPDGPQMKDDQGMLPVHLACRNGASKGVVLTLLSAFPDSINIRDRKNRLPVDLVDASNSQNKDTVLTALKKFQRDMIKMNVIAAQDSMGGVSNIMTQGSSQNSHKTPSVQSIPEQREVLNVIGHASKVKEVDYEHRTVLFRMILKKDWKQAAGRARTVPDEAATWIVTKGFNGNLRFLPLHKACVLQPPSNIIECLLEAYPGAAESKDQDGWLPIHCACFYGADADVVNNLLKTYARGANQKDEEGRLPLHYACLKGASQEVVDVLIATNSKSAMAKDDEGRLPIHHACGKGAPEGVIDALLKAAPKGAQSKDDQGRLPLHHACRKNVSERVIRTLLRVYPRAAQIKDDQDKLAIHYACQHNASPAIVHLLLTTYPESINVKNGFGYTPLGEVKAANNPKMEPVLKLLEKFKESHDKSTMVNGGGDLADAEGRIHILQDKVSFLENTIAKIGDVGRDIKSELRRGRDPEEVLEDLADRLLLLGKSSSSSGKNATPLKTKQSTPSKSPGKGRASTSAGRSGRNSSGKKRSTTPSRGLFGRKKVSA</sequence>
<gene>
    <name evidence="5" type="ORF">APAL1065_LOCUS386</name>
</gene>
<feature type="compositionally biased region" description="Basic and acidic residues" evidence="4">
    <location>
        <begin position="11"/>
        <end position="30"/>
    </location>
</feature>
<dbReference type="SUPFAM" id="SSF48403">
    <property type="entry name" value="Ankyrin repeat"/>
    <property type="match status" value="2"/>
</dbReference>
<proteinExistence type="predicted"/>
<dbReference type="GO" id="GO:0005737">
    <property type="term" value="C:cytoplasm"/>
    <property type="evidence" value="ECO:0007669"/>
    <property type="project" value="TreeGrafter"/>
</dbReference>
<feature type="compositionally biased region" description="Polar residues" evidence="4">
    <location>
        <begin position="1"/>
        <end position="10"/>
    </location>
</feature>
<dbReference type="InterPro" id="IPR002110">
    <property type="entry name" value="Ankyrin_rpt"/>
</dbReference>
<dbReference type="EMBL" id="HBHT01000620">
    <property type="protein sequence ID" value="CAD9940058.1"/>
    <property type="molecule type" value="Transcribed_RNA"/>
</dbReference>
<reference evidence="5" key="1">
    <citation type="submission" date="2021-01" db="EMBL/GenBank/DDBJ databases">
        <authorList>
            <person name="Corre E."/>
            <person name="Pelletier E."/>
            <person name="Niang G."/>
            <person name="Scheremetjew M."/>
            <person name="Finn R."/>
            <person name="Kale V."/>
            <person name="Holt S."/>
            <person name="Cochrane G."/>
            <person name="Meng A."/>
            <person name="Brown T."/>
            <person name="Cohen L."/>
        </authorList>
    </citation>
    <scope>NUCLEOTIDE SEQUENCE</scope>
    <source>
        <strain evidence="5">CCMP125</strain>
    </source>
</reference>
<dbReference type="SMART" id="SM00248">
    <property type="entry name" value="ANK"/>
    <property type="match status" value="6"/>
</dbReference>
<feature type="compositionally biased region" description="Polar residues" evidence="4">
    <location>
        <begin position="31"/>
        <end position="46"/>
    </location>
</feature>
<evidence type="ECO:0000256" key="2">
    <source>
        <dbReference type="ARBA" id="ARBA00023043"/>
    </source>
</evidence>